<name>A0A834SQX5_9FABA</name>
<dbReference type="EMBL" id="JAAIUW010000011">
    <property type="protein sequence ID" value="KAF7808883.1"/>
    <property type="molecule type" value="Genomic_DNA"/>
</dbReference>
<reference evidence="3" key="1">
    <citation type="submission" date="2020-09" db="EMBL/GenBank/DDBJ databases">
        <title>Genome-Enabled Discovery of Anthraquinone Biosynthesis in Senna tora.</title>
        <authorList>
            <person name="Kang S.-H."/>
            <person name="Pandey R.P."/>
            <person name="Lee C.-M."/>
            <person name="Sim J.-S."/>
            <person name="Jeong J.-T."/>
            <person name="Choi B.-S."/>
            <person name="Jung M."/>
            <person name="Ginzburg D."/>
            <person name="Zhao K."/>
            <person name="Won S.Y."/>
            <person name="Oh T.-J."/>
            <person name="Yu Y."/>
            <person name="Kim N.-H."/>
            <person name="Lee O.R."/>
            <person name="Lee T.-H."/>
            <person name="Bashyal P."/>
            <person name="Kim T.-S."/>
            <person name="Lee W.-H."/>
            <person name="Kawkins C."/>
            <person name="Kim C.-K."/>
            <person name="Kim J.S."/>
            <person name="Ahn B.O."/>
            <person name="Rhee S.Y."/>
            <person name="Sohng J.K."/>
        </authorList>
    </citation>
    <scope>NUCLEOTIDE SEQUENCE</scope>
    <source>
        <tissue evidence="3">Leaf</tissue>
    </source>
</reference>
<sequence length="259" mass="28506">MRCMEGYDVRENIQKESETFQQTKMTQTPTNWQQKQVEGGSGIRIERDSLRMRLSCNGCRVLRKGCSENCTIRPCLQWITSPESQANATVFLAKFYGRAGLLNLINAAPHHLRPAVFKSLLYESCGRIVNPVYGSMGLFWTGEWARCQAAVDAVLVGSEIKADADVASSDLEGGAHASGGAACDIRHVSRGRGRFKRVIKPKARVGWVDSSVLMLKKAGQLENVSESESVLSAQTVEGSLMNRVEPVSESRVDLKLRLG</sequence>
<organism evidence="3 4">
    <name type="scientific">Senna tora</name>
    <dbReference type="NCBI Taxonomy" id="362788"/>
    <lineage>
        <taxon>Eukaryota</taxon>
        <taxon>Viridiplantae</taxon>
        <taxon>Streptophyta</taxon>
        <taxon>Embryophyta</taxon>
        <taxon>Tracheophyta</taxon>
        <taxon>Spermatophyta</taxon>
        <taxon>Magnoliopsida</taxon>
        <taxon>eudicotyledons</taxon>
        <taxon>Gunneridae</taxon>
        <taxon>Pentapetalae</taxon>
        <taxon>rosids</taxon>
        <taxon>fabids</taxon>
        <taxon>Fabales</taxon>
        <taxon>Fabaceae</taxon>
        <taxon>Caesalpinioideae</taxon>
        <taxon>Cassia clade</taxon>
        <taxon>Senna</taxon>
    </lineage>
</organism>
<comment type="similarity">
    <text evidence="1">Belongs to the LOB domain-containing protein family.</text>
</comment>
<dbReference type="Pfam" id="PF03195">
    <property type="entry name" value="LOB"/>
    <property type="match status" value="1"/>
</dbReference>
<dbReference type="OrthoDB" id="1922547at2759"/>
<proteinExistence type="inferred from homology"/>
<evidence type="ECO:0000259" key="2">
    <source>
        <dbReference type="PROSITE" id="PS50891"/>
    </source>
</evidence>
<dbReference type="Proteomes" id="UP000634136">
    <property type="component" value="Unassembled WGS sequence"/>
</dbReference>
<evidence type="ECO:0000256" key="1">
    <source>
        <dbReference type="ARBA" id="ARBA00005474"/>
    </source>
</evidence>
<evidence type="ECO:0000313" key="3">
    <source>
        <dbReference type="EMBL" id="KAF7808883.1"/>
    </source>
</evidence>
<dbReference type="PANTHER" id="PTHR31304">
    <property type="entry name" value="LOB DOMAIN-CONTAINING PROTEIN 38"/>
    <property type="match status" value="1"/>
</dbReference>
<protein>
    <submittedName>
        <fullName evidence="3">LOB domain-containing protein 40-like</fullName>
    </submittedName>
</protein>
<dbReference type="InterPro" id="IPR004883">
    <property type="entry name" value="LOB"/>
</dbReference>
<dbReference type="PROSITE" id="PS50891">
    <property type="entry name" value="LOB"/>
    <property type="match status" value="1"/>
</dbReference>
<keyword evidence="4" id="KW-1185">Reference proteome</keyword>
<gene>
    <name evidence="3" type="ORF">G2W53_035626</name>
</gene>
<dbReference type="AlphaFoldDB" id="A0A834SQX5"/>
<dbReference type="PANTHER" id="PTHR31304:SF64">
    <property type="entry name" value="LOB DOMAIN-CONTAINING PROTEIN 42"/>
    <property type="match status" value="1"/>
</dbReference>
<accession>A0A834SQX5</accession>
<comment type="caution">
    <text evidence="3">The sequence shown here is derived from an EMBL/GenBank/DDBJ whole genome shotgun (WGS) entry which is preliminary data.</text>
</comment>
<dbReference type="GO" id="GO:0010468">
    <property type="term" value="P:regulation of gene expression"/>
    <property type="evidence" value="ECO:0007669"/>
    <property type="project" value="TreeGrafter"/>
</dbReference>
<feature type="domain" description="LOB" evidence="2">
    <location>
        <begin position="54"/>
        <end position="160"/>
    </location>
</feature>
<evidence type="ECO:0000313" key="4">
    <source>
        <dbReference type="Proteomes" id="UP000634136"/>
    </source>
</evidence>